<dbReference type="EC" id="2.3.1.20" evidence="4"/>
<name>A0A2D2LW10_FAUOS</name>
<keyword evidence="7" id="KW-0319">Glycerol metabolism</keyword>
<dbReference type="GO" id="GO:0051701">
    <property type="term" value="P:biological process involved in interaction with host"/>
    <property type="evidence" value="ECO:0007669"/>
    <property type="project" value="TreeGrafter"/>
</dbReference>
<evidence type="ECO:0000256" key="7">
    <source>
        <dbReference type="ARBA" id="ARBA00022798"/>
    </source>
</evidence>
<evidence type="ECO:0000256" key="2">
    <source>
        <dbReference type="ARBA" id="ARBA00005189"/>
    </source>
</evidence>
<dbReference type="UniPathway" id="UPA00282"/>
<gene>
    <name evidence="13" type="ORF">NP7_07930</name>
</gene>
<dbReference type="GO" id="GO:0006071">
    <property type="term" value="P:glycerol metabolic process"/>
    <property type="evidence" value="ECO:0007669"/>
    <property type="project" value="UniProtKB-KW"/>
</dbReference>
<dbReference type="InterPro" id="IPR004255">
    <property type="entry name" value="O-acyltransferase_WSD1_N"/>
</dbReference>
<evidence type="ECO:0000256" key="6">
    <source>
        <dbReference type="ARBA" id="ARBA00022679"/>
    </source>
</evidence>
<evidence type="ECO:0000256" key="9">
    <source>
        <dbReference type="ARBA" id="ARBA00023315"/>
    </source>
</evidence>
<comment type="catalytic activity">
    <reaction evidence="10">
        <text>an acyl-CoA + a 1,2-diacyl-sn-glycerol = a triacyl-sn-glycerol + CoA</text>
        <dbReference type="Rhea" id="RHEA:10868"/>
        <dbReference type="ChEBI" id="CHEBI:17815"/>
        <dbReference type="ChEBI" id="CHEBI:57287"/>
        <dbReference type="ChEBI" id="CHEBI:58342"/>
        <dbReference type="ChEBI" id="CHEBI:64615"/>
        <dbReference type="EC" id="2.3.1.20"/>
    </reaction>
</comment>
<evidence type="ECO:0000256" key="5">
    <source>
        <dbReference type="ARBA" id="ARBA00022516"/>
    </source>
</evidence>
<evidence type="ECO:0000256" key="3">
    <source>
        <dbReference type="ARBA" id="ARBA00009587"/>
    </source>
</evidence>
<keyword evidence="9 13" id="KW-0012">Acyltransferase</keyword>
<dbReference type="RefSeq" id="WP_100270393.1">
    <property type="nucleotide sequence ID" value="NZ_CP024443.1"/>
</dbReference>
<dbReference type="PANTHER" id="PTHR31650:SF1">
    <property type="entry name" value="WAX ESTER SYNTHASE_DIACYLGLYCEROL ACYLTRANSFERASE 4-RELATED"/>
    <property type="match status" value="1"/>
</dbReference>
<keyword evidence="6 13" id="KW-0808">Transferase</keyword>
<comment type="pathway">
    <text evidence="1">Glycerolipid metabolism; triacylglycerol biosynthesis.</text>
</comment>
<evidence type="ECO:0000259" key="11">
    <source>
        <dbReference type="Pfam" id="PF03007"/>
    </source>
</evidence>
<dbReference type="InterPro" id="IPR045034">
    <property type="entry name" value="O-acyltransferase_WSD1-like"/>
</dbReference>
<proteinExistence type="inferred from homology"/>
<feature type="domain" description="O-acyltransferase WSD1 C-terminal" evidence="12">
    <location>
        <begin position="302"/>
        <end position="445"/>
    </location>
</feature>
<dbReference type="GO" id="GO:0071731">
    <property type="term" value="P:response to nitric oxide"/>
    <property type="evidence" value="ECO:0007669"/>
    <property type="project" value="TreeGrafter"/>
</dbReference>
<dbReference type="Pfam" id="PF03007">
    <property type="entry name" value="WS_DGAT_cat"/>
    <property type="match status" value="1"/>
</dbReference>
<evidence type="ECO:0000313" key="13">
    <source>
        <dbReference type="EMBL" id="ATR79176.1"/>
    </source>
</evidence>
<dbReference type="AlphaFoldDB" id="A0A2D2LW10"/>
<dbReference type="GO" id="GO:0001666">
    <property type="term" value="P:response to hypoxia"/>
    <property type="evidence" value="ECO:0007669"/>
    <property type="project" value="TreeGrafter"/>
</dbReference>
<keyword evidence="5" id="KW-0444">Lipid biosynthesis</keyword>
<dbReference type="Pfam" id="PF06974">
    <property type="entry name" value="WS_DGAT_C"/>
    <property type="match status" value="1"/>
</dbReference>
<sequence length="452" mass="51281">MRLLTAIDQLFILLENRNQPMHIGGLFLFEIPDGASDTFVSDLVQQMVTQKTPPSFPFNQVLYHLAWWKTDENFEVDHHFRHIALPKPARIRELLTYVSQEHSKLLNRAKPMWECHIIEGIEGNRFALYFKIHHSMVDGIAAIRLVKKSLSESPTERISLPIWSLMTRHRHQLDALIPEDKSLLRIVKEQALAIPPAIKALAKNLVERFDKDYITTTQAPDSPLNQPVSSSRRISAQSFDLSRFQTIAKHYAVTVNDVILAICSGALRRYLLDINGLPKKPLIAFVPLSLRDDNDSASQHVGNQITFILANLATHLADPVARLKTINGSTKNSKKRFSRMKQASSIIYSGIAYSRSGLQVLTGLFPDYRGFNLIISNVPGSHQPLYWQGAKLQALYPVSIVLNDQAMNITLCTYVDKIEFCIVTCSQILPHSQRLLAYMEEELKQFESLMSN</sequence>
<dbReference type="GO" id="GO:0019432">
    <property type="term" value="P:triglyceride biosynthetic process"/>
    <property type="evidence" value="ECO:0007669"/>
    <property type="project" value="UniProtKB-UniPathway"/>
</dbReference>
<dbReference type="Proteomes" id="UP000229340">
    <property type="component" value="Chromosome"/>
</dbReference>
<comment type="pathway">
    <text evidence="2">Lipid metabolism.</text>
</comment>
<keyword evidence="8" id="KW-0443">Lipid metabolism</keyword>
<evidence type="ECO:0000259" key="12">
    <source>
        <dbReference type="Pfam" id="PF06974"/>
    </source>
</evidence>
<dbReference type="GO" id="GO:0004144">
    <property type="term" value="F:diacylglycerol O-acyltransferase activity"/>
    <property type="evidence" value="ECO:0007669"/>
    <property type="project" value="UniProtKB-EC"/>
</dbReference>
<evidence type="ECO:0000256" key="4">
    <source>
        <dbReference type="ARBA" id="ARBA00013244"/>
    </source>
</evidence>
<evidence type="ECO:0000256" key="1">
    <source>
        <dbReference type="ARBA" id="ARBA00004771"/>
    </source>
</evidence>
<feature type="domain" description="O-acyltransferase WSD1-like N-terminal" evidence="11">
    <location>
        <begin position="4"/>
        <end position="259"/>
    </location>
</feature>
<dbReference type="InterPro" id="IPR014292">
    <property type="entry name" value="Acyl_transf_WS/DGAT"/>
</dbReference>
<accession>A0A2D2LW10</accession>
<protein>
    <recommendedName>
        <fullName evidence="4">diacylglycerol O-acyltransferase</fullName>
        <ecNumber evidence="4">2.3.1.20</ecNumber>
    </recommendedName>
</protein>
<evidence type="ECO:0000256" key="8">
    <source>
        <dbReference type="ARBA" id="ARBA00023098"/>
    </source>
</evidence>
<comment type="similarity">
    <text evidence="3">Belongs to the long-chain O-acyltransferase family.</text>
</comment>
<dbReference type="InterPro" id="IPR009721">
    <property type="entry name" value="O-acyltransferase_WSD1_C"/>
</dbReference>
<dbReference type="GO" id="GO:0005886">
    <property type="term" value="C:plasma membrane"/>
    <property type="evidence" value="ECO:0007669"/>
    <property type="project" value="TreeGrafter"/>
</dbReference>
<evidence type="ECO:0000313" key="14">
    <source>
        <dbReference type="Proteomes" id="UP000229340"/>
    </source>
</evidence>
<organism evidence="13 14">
    <name type="scientific">Faucicola osloensis</name>
    <name type="common">Moraxella osloensis</name>
    <dbReference type="NCBI Taxonomy" id="34062"/>
    <lineage>
        <taxon>Bacteria</taxon>
        <taxon>Pseudomonadati</taxon>
        <taxon>Pseudomonadota</taxon>
        <taxon>Gammaproteobacteria</taxon>
        <taxon>Moraxellales</taxon>
        <taxon>Moraxellaceae</taxon>
        <taxon>Faucicola</taxon>
    </lineage>
</organism>
<evidence type="ECO:0000256" key="10">
    <source>
        <dbReference type="ARBA" id="ARBA00048109"/>
    </source>
</evidence>
<dbReference type="EMBL" id="CP024443">
    <property type="protein sequence ID" value="ATR79176.1"/>
    <property type="molecule type" value="Genomic_DNA"/>
</dbReference>
<dbReference type="PANTHER" id="PTHR31650">
    <property type="entry name" value="O-ACYLTRANSFERASE (WSD1-LIKE) FAMILY PROTEIN"/>
    <property type="match status" value="1"/>
</dbReference>
<dbReference type="STRING" id="34062.AXE82_04025"/>
<dbReference type="NCBIfam" id="TIGR02946">
    <property type="entry name" value="acyl_WS_DGAT"/>
    <property type="match status" value="1"/>
</dbReference>
<reference evidence="14" key="1">
    <citation type="submission" date="2017-11" db="EMBL/GenBank/DDBJ databases">
        <title>Complete genome sequence of Moraxella osloensis NP7 isolated from human skin.</title>
        <authorList>
            <person name="Lee K."/>
            <person name="Lim J.Y."/>
            <person name="Hwang I."/>
        </authorList>
    </citation>
    <scope>NUCLEOTIDE SEQUENCE [LARGE SCALE GENOMIC DNA]</scope>
    <source>
        <strain evidence="14">NP7</strain>
    </source>
</reference>